<comment type="caution">
    <text evidence="2">The sequence shown here is derived from an EMBL/GenBank/DDBJ whole genome shotgun (WGS) entry which is preliminary data.</text>
</comment>
<keyword evidence="3" id="KW-1185">Reference proteome</keyword>
<evidence type="ECO:0000313" key="3">
    <source>
        <dbReference type="Proteomes" id="UP001500298"/>
    </source>
</evidence>
<reference evidence="3" key="1">
    <citation type="journal article" date="2019" name="Int. J. Syst. Evol. Microbiol.">
        <title>The Global Catalogue of Microorganisms (GCM) 10K type strain sequencing project: providing services to taxonomists for standard genome sequencing and annotation.</title>
        <authorList>
            <consortium name="The Broad Institute Genomics Platform"/>
            <consortium name="The Broad Institute Genome Sequencing Center for Infectious Disease"/>
            <person name="Wu L."/>
            <person name="Ma J."/>
        </authorList>
    </citation>
    <scope>NUCLEOTIDE SEQUENCE [LARGE SCALE GENOMIC DNA]</scope>
    <source>
        <strain evidence="3">JCM 18326</strain>
    </source>
</reference>
<organism evidence="2 3">
    <name type="scientific">Algivirga pacifica</name>
    <dbReference type="NCBI Taxonomy" id="1162670"/>
    <lineage>
        <taxon>Bacteria</taxon>
        <taxon>Pseudomonadati</taxon>
        <taxon>Bacteroidota</taxon>
        <taxon>Cytophagia</taxon>
        <taxon>Cytophagales</taxon>
        <taxon>Flammeovirgaceae</taxon>
        <taxon>Algivirga</taxon>
    </lineage>
</organism>
<dbReference type="EMBL" id="BAABJX010000048">
    <property type="protein sequence ID" value="GAA4843938.1"/>
    <property type="molecule type" value="Genomic_DNA"/>
</dbReference>
<accession>A0ABP9DFW0</accession>
<dbReference type="InterPro" id="IPR012340">
    <property type="entry name" value="NA-bd_OB-fold"/>
</dbReference>
<dbReference type="Pfam" id="PF11325">
    <property type="entry name" value="DUF3127"/>
    <property type="match status" value="1"/>
</dbReference>
<dbReference type="SUPFAM" id="SSF50249">
    <property type="entry name" value="Nucleic acid-binding proteins"/>
    <property type="match status" value="1"/>
</dbReference>
<dbReference type="Proteomes" id="UP001500298">
    <property type="component" value="Unassembled WGS sequence"/>
</dbReference>
<evidence type="ECO:0008006" key="4">
    <source>
        <dbReference type="Google" id="ProtNLM"/>
    </source>
</evidence>
<sequence length="122" mass="13806">MSFEVRGKLEVIYPEQQISEKFKKREFVIEVQSGMYPQFIKMQLTQDRCALIDNYQVGQEIMVSFDLKGRPYQKDGQTIYFTNIEAWRVSGVEAPSAQSPMSDDVPPPPPPVGGDTGGELPF</sequence>
<name>A0ABP9DFW0_9BACT</name>
<feature type="region of interest" description="Disordered" evidence="1">
    <location>
        <begin position="93"/>
        <end position="122"/>
    </location>
</feature>
<evidence type="ECO:0000256" key="1">
    <source>
        <dbReference type="SAM" id="MobiDB-lite"/>
    </source>
</evidence>
<dbReference type="RefSeq" id="WP_345373435.1">
    <property type="nucleotide sequence ID" value="NZ_BAABJX010000048.1"/>
</dbReference>
<gene>
    <name evidence="2" type="ORF">GCM10023331_31130</name>
</gene>
<evidence type="ECO:0000313" key="2">
    <source>
        <dbReference type="EMBL" id="GAA4843938.1"/>
    </source>
</evidence>
<protein>
    <recommendedName>
        <fullName evidence="4">DUF3127 domain-containing protein</fullName>
    </recommendedName>
</protein>
<proteinExistence type="predicted"/>
<dbReference type="InterPro" id="IPR021474">
    <property type="entry name" value="DUF3127"/>
</dbReference>